<comment type="caution">
    <text evidence="1">The sequence shown here is derived from an EMBL/GenBank/DDBJ whole genome shotgun (WGS) entry which is preliminary data.</text>
</comment>
<evidence type="ECO:0000313" key="1">
    <source>
        <dbReference type="EMBL" id="RON63101.1"/>
    </source>
</evidence>
<dbReference type="EMBL" id="MOBU01000018">
    <property type="protein sequence ID" value="RON63101.1"/>
    <property type="molecule type" value="Genomic_DNA"/>
</dbReference>
<dbReference type="Proteomes" id="UP000285757">
    <property type="component" value="Unassembled WGS sequence"/>
</dbReference>
<dbReference type="AlphaFoldDB" id="A0A423L4E3"/>
<evidence type="ECO:0000313" key="2">
    <source>
        <dbReference type="Proteomes" id="UP000285757"/>
    </source>
</evidence>
<name>A0A423L4E3_PSEFL</name>
<gene>
    <name evidence="1" type="ORF">BK671_22255</name>
</gene>
<protein>
    <submittedName>
        <fullName evidence="1">Uncharacterized protein</fullName>
    </submittedName>
</protein>
<sequence>MRLLCKTSQIATSAKLMLCMEMFRLLLFSLKFGQVLSAIHLHLVRGRLIGKIQIDYGVS</sequence>
<reference evidence="1 2" key="1">
    <citation type="submission" date="2016-10" db="EMBL/GenBank/DDBJ databases">
        <title>Comparative genome analysis of multiple Pseudomonas spp. focuses on biocontrol and plant growth promoting traits.</title>
        <authorList>
            <person name="Tao X.-Y."/>
            <person name="Taylor C.G."/>
        </authorList>
    </citation>
    <scope>NUCLEOTIDE SEQUENCE [LARGE SCALE GENOMIC DNA]</scope>
    <source>
        <strain evidence="1 2">24D3</strain>
    </source>
</reference>
<accession>A0A423L4E3</accession>
<organism evidence="1 2">
    <name type="scientific">Pseudomonas fluorescens</name>
    <dbReference type="NCBI Taxonomy" id="294"/>
    <lineage>
        <taxon>Bacteria</taxon>
        <taxon>Pseudomonadati</taxon>
        <taxon>Pseudomonadota</taxon>
        <taxon>Gammaproteobacteria</taxon>
        <taxon>Pseudomonadales</taxon>
        <taxon>Pseudomonadaceae</taxon>
        <taxon>Pseudomonas</taxon>
    </lineage>
</organism>
<proteinExistence type="predicted"/>